<organism evidence="1 2">
    <name type="scientific">Bosea massiliensis</name>
    <dbReference type="NCBI Taxonomy" id="151419"/>
    <lineage>
        <taxon>Bacteria</taxon>
        <taxon>Pseudomonadati</taxon>
        <taxon>Pseudomonadota</taxon>
        <taxon>Alphaproteobacteria</taxon>
        <taxon>Hyphomicrobiales</taxon>
        <taxon>Boseaceae</taxon>
        <taxon>Bosea</taxon>
    </lineage>
</organism>
<proteinExistence type="predicted"/>
<dbReference type="RefSeq" id="WP_068204748.1">
    <property type="nucleotide sequence ID" value="NZ_JBHSLU010000017.1"/>
</dbReference>
<name>A0ABW0NY70_9HYPH</name>
<dbReference type="Proteomes" id="UP001596060">
    <property type="component" value="Unassembled WGS sequence"/>
</dbReference>
<comment type="caution">
    <text evidence="1">The sequence shown here is derived from an EMBL/GenBank/DDBJ whole genome shotgun (WGS) entry which is preliminary data.</text>
</comment>
<reference evidence="2" key="1">
    <citation type="journal article" date="2019" name="Int. J. Syst. Evol. Microbiol.">
        <title>The Global Catalogue of Microorganisms (GCM) 10K type strain sequencing project: providing services to taxonomists for standard genome sequencing and annotation.</title>
        <authorList>
            <consortium name="The Broad Institute Genomics Platform"/>
            <consortium name="The Broad Institute Genome Sequencing Center for Infectious Disease"/>
            <person name="Wu L."/>
            <person name="Ma J."/>
        </authorList>
    </citation>
    <scope>NUCLEOTIDE SEQUENCE [LARGE SCALE GENOMIC DNA]</scope>
    <source>
        <strain evidence="2">CCUG 43117</strain>
    </source>
</reference>
<protein>
    <submittedName>
        <fullName evidence="1">DUF6283 family protein</fullName>
    </submittedName>
</protein>
<dbReference type="EMBL" id="JBHSLU010000017">
    <property type="protein sequence ID" value="MFC5505364.1"/>
    <property type="molecule type" value="Genomic_DNA"/>
</dbReference>
<evidence type="ECO:0000313" key="1">
    <source>
        <dbReference type="EMBL" id="MFC5505364.1"/>
    </source>
</evidence>
<gene>
    <name evidence="1" type="ORF">ACFPN9_08850</name>
</gene>
<evidence type="ECO:0000313" key="2">
    <source>
        <dbReference type="Proteomes" id="UP001596060"/>
    </source>
</evidence>
<keyword evidence="2" id="KW-1185">Reference proteome</keyword>
<sequence length="164" mass="18314">MTAETSERRRPAVLRVQPVDDEHQVITLETQNRNRDVIRRKPCEECPWRKDAPVGAFPADAYRHSAVTAHDLSTHRFSCHMSGAGEPATCAGFLLRGAENNLAIRMAIMEGRLDPEDVTDGGVELYEGYRSMAIANGVPADDPAIARCRGDDEVPFTHYRDHRD</sequence>
<accession>A0ABW0NY70</accession>
<dbReference type="Pfam" id="PF19800">
    <property type="entry name" value="DUF6283"/>
    <property type="match status" value="1"/>
</dbReference>
<dbReference type="InterPro" id="IPR046250">
    <property type="entry name" value="DUF6283"/>
</dbReference>